<comment type="caution">
    <text evidence="1">The sequence shown here is derived from an EMBL/GenBank/DDBJ whole genome shotgun (WGS) entry which is preliminary data.</text>
</comment>
<organism evidence="1 2">
    <name type="scientific">Peronospora farinosa</name>
    <dbReference type="NCBI Taxonomy" id="134698"/>
    <lineage>
        <taxon>Eukaryota</taxon>
        <taxon>Sar</taxon>
        <taxon>Stramenopiles</taxon>
        <taxon>Oomycota</taxon>
        <taxon>Peronosporomycetes</taxon>
        <taxon>Peronosporales</taxon>
        <taxon>Peronosporaceae</taxon>
        <taxon>Peronospora</taxon>
    </lineage>
</organism>
<name>A0AAV0THN2_9STRA</name>
<dbReference type="AlphaFoldDB" id="A0AAV0THN2"/>
<protein>
    <submittedName>
        <fullName evidence="1">Uncharacterized protein</fullName>
    </submittedName>
</protein>
<evidence type="ECO:0000313" key="2">
    <source>
        <dbReference type="Proteomes" id="UP001159659"/>
    </source>
</evidence>
<evidence type="ECO:0000313" key="1">
    <source>
        <dbReference type="EMBL" id="CAI5722125.1"/>
    </source>
</evidence>
<sequence>MTLLLEDSALPPAMQRDGVTRSTLAKARDNPLRAGRYICDSKCHAHEWMPLEGVRPHGDDLCQALLCWKSKDFTIVEVEQPDSSVSLRYRARWCLSWVETQQQLMSRALESTR</sequence>
<dbReference type="Proteomes" id="UP001159659">
    <property type="component" value="Unassembled WGS sequence"/>
</dbReference>
<reference evidence="1" key="1">
    <citation type="submission" date="2022-12" db="EMBL/GenBank/DDBJ databases">
        <authorList>
            <person name="Webb A."/>
        </authorList>
    </citation>
    <scope>NUCLEOTIDE SEQUENCE</scope>
    <source>
        <strain evidence="1">Pf2</strain>
    </source>
</reference>
<dbReference type="EMBL" id="CANTFK010000666">
    <property type="protein sequence ID" value="CAI5722125.1"/>
    <property type="molecule type" value="Genomic_DNA"/>
</dbReference>
<proteinExistence type="predicted"/>
<gene>
    <name evidence="1" type="ORF">PFR002_LOCUS4367</name>
</gene>
<accession>A0AAV0THN2</accession>